<accession>A0AA41X399</accession>
<dbReference type="InterPro" id="IPR004360">
    <property type="entry name" value="Glyas_Fos-R_dOase_dom"/>
</dbReference>
<feature type="domain" description="Glyoxalase/fosfomycin resistance/dioxygenase" evidence="1">
    <location>
        <begin position="9"/>
        <end position="135"/>
    </location>
</feature>
<name>A0AA41X399_9BACI</name>
<dbReference type="EMBL" id="JANCLT010000002">
    <property type="protein sequence ID" value="MCP8967927.1"/>
    <property type="molecule type" value="Genomic_DNA"/>
</dbReference>
<dbReference type="AlphaFoldDB" id="A0AA41X399"/>
<keyword evidence="3" id="KW-1185">Reference proteome</keyword>
<dbReference type="Gene3D" id="3.10.180.10">
    <property type="entry name" value="2,3-Dihydroxybiphenyl 1,2-Dioxygenase, domain 1"/>
    <property type="match status" value="1"/>
</dbReference>
<dbReference type="SUPFAM" id="SSF54593">
    <property type="entry name" value="Glyoxalase/Bleomycin resistance protein/Dihydroxybiphenyl dioxygenase"/>
    <property type="match status" value="1"/>
</dbReference>
<evidence type="ECO:0000259" key="1">
    <source>
        <dbReference type="Pfam" id="PF00903"/>
    </source>
</evidence>
<protein>
    <submittedName>
        <fullName evidence="2">VOC family protein</fullName>
    </submittedName>
</protein>
<gene>
    <name evidence="2" type="ORF">NK662_05160</name>
</gene>
<dbReference type="Proteomes" id="UP001156102">
    <property type="component" value="Unassembled WGS sequence"/>
</dbReference>
<dbReference type="CDD" id="cd06588">
    <property type="entry name" value="PhnB_like"/>
    <property type="match status" value="1"/>
</dbReference>
<dbReference type="Pfam" id="PF00903">
    <property type="entry name" value="Glyoxalase"/>
    <property type="match status" value="1"/>
</dbReference>
<sequence>MITGMYPYLVFDGRGQEAVKFYEHALHAAVLGVKTFGDMPPNPNNPLPEEAKGRVLNAHLQVGGLDLMLSDTFPGTPYQLGSQVTIALTFSEADAAKAAFDKLQEDGQVRMPFQATFFSPGYGQLTDQFGITWQISTQPAG</sequence>
<dbReference type="InterPro" id="IPR029068">
    <property type="entry name" value="Glyas_Bleomycin-R_OHBP_Dase"/>
</dbReference>
<evidence type="ECO:0000313" key="3">
    <source>
        <dbReference type="Proteomes" id="UP001156102"/>
    </source>
</evidence>
<reference evidence="2" key="1">
    <citation type="submission" date="2022-07" db="EMBL/GenBank/DDBJ databases">
        <authorList>
            <person name="Li W.-J."/>
            <person name="Deng Q.-Q."/>
        </authorList>
    </citation>
    <scope>NUCLEOTIDE SEQUENCE</scope>
    <source>
        <strain evidence="2">SYSU M60031</strain>
    </source>
</reference>
<dbReference type="PANTHER" id="PTHR33990">
    <property type="entry name" value="PROTEIN YJDN-RELATED"/>
    <property type="match status" value="1"/>
</dbReference>
<dbReference type="RefSeq" id="WP_254757832.1">
    <property type="nucleotide sequence ID" value="NZ_JANCLT010000002.1"/>
</dbReference>
<dbReference type="InterPro" id="IPR028973">
    <property type="entry name" value="PhnB-like"/>
</dbReference>
<evidence type="ECO:0000313" key="2">
    <source>
        <dbReference type="EMBL" id="MCP8967927.1"/>
    </source>
</evidence>
<organism evidence="2 3">
    <name type="scientific">Ectobacillus ponti</name>
    <dbReference type="NCBI Taxonomy" id="2961894"/>
    <lineage>
        <taxon>Bacteria</taxon>
        <taxon>Bacillati</taxon>
        <taxon>Bacillota</taxon>
        <taxon>Bacilli</taxon>
        <taxon>Bacillales</taxon>
        <taxon>Bacillaceae</taxon>
        <taxon>Ectobacillus</taxon>
    </lineage>
</organism>
<proteinExistence type="predicted"/>
<comment type="caution">
    <text evidence="2">The sequence shown here is derived from an EMBL/GenBank/DDBJ whole genome shotgun (WGS) entry which is preliminary data.</text>
</comment>
<dbReference type="PANTHER" id="PTHR33990:SF1">
    <property type="entry name" value="PROTEIN YJDN"/>
    <property type="match status" value="1"/>
</dbReference>